<evidence type="ECO:0000313" key="9">
    <source>
        <dbReference type="EMBL" id="MCP2370420.1"/>
    </source>
</evidence>
<dbReference type="AlphaFoldDB" id="A0A9X2KBR4"/>
<evidence type="ECO:0000256" key="2">
    <source>
        <dbReference type="ARBA" id="ARBA00006175"/>
    </source>
</evidence>
<evidence type="ECO:0000256" key="8">
    <source>
        <dbReference type="SAM" id="Phobius"/>
    </source>
</evidence>
<dbReference type="PANTHER" id="PTHR19139">
    <property type="entry name" value="AQUAPORIN TRANSPORTER"/>
    <property type="match status" value="1"/>
</dbReference>
<organism evidence="9 10">
    <name type="scientific">Agromyces terreus</name>
    <dbReference type="NCBI Taxonomy" id="424795"/>
    <lineage>
        <taxon>Bacteria</taxon>
        <taxon>Bacillati</taxon>
        <taxon>Actinomycetota</taxon>
        <taxon>Actinomycetes</taxon>
        <taxon>Micrococcales</taxon>
        <taxon>Microbacteriaceae</taxon>
        <taxon>Agromyces</taxon>
    </lineage>
</organism>
<keyword evidence="3 6" id="KW-0812">Transmembrane</keyword>
<dbReference type="Gene3D" id="1.20.1080.10">
    <property type="entry name" value="Glycerol uptake facilitator protein"/>
    <property type="match status" value="2"/>
</dbReference>
<dbReference type="SUPFAM" id="SSF81338">
    <property type="entry name" value="Aquaporin-like"/>
    <property type="match status" value="1"/>
</dbReference>
<dbReference type="GO" id="GO:0015250">
    <property type="term" value="F:water channel activity"/>
    <property type="evidence" value="ECO:0007669"/>
    <property type="project" value="TreeGrafter"/>
</dbReference>
<feature type="transmembrane region" description="Helical" evidence="8">
    <location>
        <begin position="202"/>
        <end position="232"/>
    </location>
</feature>
<protein>
    <submittedName>
        <fullName evidence="9">Glycerol uptake facilitator-like aquaporin</fullName>
    </submittedName>
</protein>
<dbReference type="EMBL" id="JAMZDY010000001">
    <property type="protein sequence ID" value="MCP2370420.1"/>
    <property type="molecule type" value="Genomic_DNA"/>
</dbReference>
<feature type="transmembrane region" description="Helical" evidence="8">
    <location>
        <begin position="18"/>
        <end position="39"/>
    </location>
</feature>
<evidence type="ECO:0000313" key="10">
    <source>
        <dbReference type="Proteomes" id="UP001139722"/>
    </source>
</evidence>
<comment type="subcellular location">
    <subcellularLocation>
        <location evidence="1">Membrane</location>
        <topology evidence="1">Multi-pass membrane protein</topology>
    </subcellularLocation>
</comment>
<name>A0A9X2KBR4_9MICO</name>
<evidence type="ECO:0000256" key="5">
    <source>
        <dbReference type="ARBA" id="ARBA00023136"/>
    </source>
</evidence>
<dbReference type="GO" id="GO:0005886">
    <property type="term" value="C:plasma membrane"/>
    <property type="evidence" value="ECO:0007669"/>
    <property type="project" value="TreeGrafter"/>
</dbReference>
<keyword evidence="6" id="KW-0813">Transport</keyword>
<proteinExistence type="inferred from homology"/>
<feature type="transmembrane region" description="Helical" evidence="8">
    <location>
        <begin position="166"/>
        <end position="182"/>
    </location>
</feature>
<reference evidence="9" key="1">
    <citation type="submission" date="2022-06" db="EMBL/GenBank/DDBJ databases">
        <title>Sequencing the genomes of 1000 actinobacteria strains.</title>
        <authorList>
            <person name="Klenk H.-P."/>
        </authorList>
    </citation>
    <scope>NUCLEOTIDE SEQUENCE</scope>
    <source>
        <strain evidence="9">DSM 22016</strain>
    </source>
</reference>
<dbReference type="RefSeq" id="WP_156998421.1">
    <property type="nucleotide sequence ID" value="NZ_BAAANU010000068.1"/>
</dbReference>
<evidence type="ECO:0000256" key="6">
    <source>
        <dbReference type="RuleBase" id="RU000477"/>
    </source>
</evidence>
<dbReference type="InterPro" id="IPR034294">
    <property type="entry name" value="Aquaporin_transptr"/>
</dbReference>
<feature type="transmembrane region" description="Helical" evidence="8">
    <location>
        <begin position="136"/>
        <end position="159"/>
    </location>
</feature>
<feature type="region of interest" description="Disordered" evidence="7">
    <location>
        <begin position="243"/>
        <end position="267"/>
    </location>
</feature>
<dbReference type="Pfam" id="PF00230">
    <property type="entry name" value="MIP"/>
    <property type="match status" value="1"/>
</dbReference>
<dbReference type="OrthoDB" id="9807293at2"/>
<sequence>MASDESPRPESAPLARRLLAEFLGTGLLVAIVVGSGIAASELSPGDVGLQLLENSLATTLGLAVLIAVFAPLSGAHFNPVVSLADWALHRRGGPGGFQAADLAPYVAAQVFGAVGGALLANAMFGAPAAISSTDRAAPAAFLAEAVATAGLVLVIFGLVRAGRTSIIPAAVGAYIGAAYWFTSSTSFANPAVTIGRVFSDTFAGIAPTSVAPFIGAQLLGGLVGVALVSLLFPIGSPKPVPSPVEAARLDEAASPSAADRPTPVANS</sequence>
<evidence type="ECO:0000256" key="7">
    <source>
        <dbReference type="SAM" id="MobiDB-lite"/>
    </source>
</evidence>
<comment type="caution">
    <text evidence="9">The sequence shown here is derived from an EMBL/GenBank/DDBJ whole genome shotgun (WGS) entry which is preliminary data.</text>
</comment>
<evidence type="ECO:0000256" key="4">
    <source>
        <dbReference type="ARBA" id="ARBA00022989"/>
    </source>
</evidence>
<dbReference type="Proteomes" id="UP001139722">
    <property type="component" value="Unassembled WGS sequence"/>
</dbReference>
<dbReference type="PRINTS" id="PR00783">
    <property type="entry name" value="MINTRINSICP"/>
</dbReference>
<feature type="transmembrane region" description="Helical" evidence="8">
    <location>
        <begin position="59"/>
        <end position="81"/>
    </location>
</feature>
<accession>A0A9X2KBR4</accession>
<dbReference type="PANTHER" id="PTHR19139:SF199">
    <property type="entry name" value="MIP17260P"/>
    <property type="match status" value="1"/>
</dbReference>
<feature type="transmembrane region" description="Helical" evidence="8">
    <location>
        <begin position="102"/>
        <end position="124"/>
    </location>
</feature>
<comment type="similarity">
    <text evidence="2 6">Belongs to the MIP/aquaporin (TC 1.A.8) family.</text>
</comment>
<keyword evidence="10" id="KW-1185">Reference proteome</keyword>
<keyword evidence="4 8" id="KW-1133">Transmembrane helix</keyword>
<evidence type="ECO:0000256" key="1">
    <source>
        <dbReference type="ARBA" id="ARBA00004141"/>
    </source>
</evidence>
<gene>
    <name evidence="9" type="ORF">BJ978_001096</name>
</gene>
<dbReference type="InterPro" id="IPR023271">
    <property type="entry name" value="Aquaporin-like"/>
</dbReference>
<evidence type="ECO:0000256" key="3">
    <source>
        <dbReference type="ARBA" id="ARBA00022692"/>
    </source>
</evidence>
<dbReference type="InterPro" id="IPR000425">
    <property type="entry name" value="MIP"/>
</dbReference>
<keyword evidence="5 8" id="KW-0472">Membrane</keyword>